<dbReference type="GO" id="GO:0006589">
    <property type="term" value="P:octopamine biosynthetic process"/>
    <property type="evidence" value="ECO:0007669"/>
    <property type="project" value="TreeGrafter"/>
</dbReference>
<dbReference type="Pfam" id="PF03351">
    <property type="entry name" value="DOMON"/>
    <property type="match status" value="1"/>
</dbReference>
<dbReference type="InterPro" id="IPR014784">
    <property type="entry name" value="Cu2_ascorb_mOase-like_C"/>
</dbReference>
<keyword evidence="4" id="KW-0560">Oxidoreductase</keyword>
<proteinExistence type="inferred from homology"/>
<evidence type="ECO:0000256" key="6">
    <source>
        <dbReference type="ARBA" id="ARBA00023033"/>
    </source>
</evidence>
<dbReference type="CDD" id="cd09631">
    <property type="entry name" value="DOMON_DOH"/>
    <property type="match status" value="1"/>
</dbReference>
<evidence type="ECO:0000256" key="9">
    <source>
        <dbReference type="SAM" id="Phobius"/>
    </source>
</evidence>
<dbReference type="GO" id="GO:0005615">
    <property type="term" value="C:extracellular space"/>
    <property type="evidence" value="ECO:0007669"/>
    <property type="project" value="TreeGrafter"/>
</dbReference>
<dbReference type="Gene3D" id="2.60.120.310">
    <property type="entry name" value="Copper type II, ascorbate-dependent monooxygenase, N-terminal domain"/>
    <property type="match status" value="1"/>
</dbReference>
<organism evidence="11 12">
    <name type="scientific">Tigriopus californicus</name>
    <name type="common">Marine copepod</name>
    <dbReference type="NCBI Taxonomy" id="6832"/>
    <lineage>
        <taxon>Eukaryota</taxon>
        <taxon>Metazoa</taxon>
        <taxon>Ecdysozoa</taxon>
        <taxon>Arthropoda</taxon>
        <taxon>Crustacea</taxon>
        <taxon>Multicrustacea</taxon>
        <taxon>Hexanauplia</taxon>
        <taxon>Copepoda</taxon>
        <taxon>Harpacticoida</taxon>
        <taxon>Harpacticidae</taxon>
        <taxon>Tigriopus</taxon>
    </lineage>
</organism>
<dbReference type="Pfam" id="PF01082">
    <property type="entry name" value="Cu2_monooxygen"/>
    <property type="match status" value="1"/>
</dbReference>
<dbReference type="InterPro" id="IPR008977">
    <property type="entry name" value="PHM/PNGase_F_dom_sf"/>
</dbReference>
<evidence type="ECO:0000256" key="5">
    <source>
        <dbReference type="ARBA" id="ARBA00023008"/>
    </source>
</evidence>
<evidence type="ECO:0000313" key="11">
    <source>
        <dbReference type="EMBL" id="TRY70383.1"/>
    </source>
</evidence>
<protein>
    <recommendedName>
        <fullName evidence="10">DOMON domain-containing protein</fullName>
    </recommendedName>
</protein>
<evidence type="ECO:0000313" key="12">
    <source>
        <dbReference type="Proteomes" id="UP000318571"/>
    </source>
</evidence>
<sequence length="580" mass="66341">LEVVSTGWVSIALTFRGNLPGSDIIVGWVGEDGVATLVDAHGDSEGKMIKDKVQDYQLIVGYQYQDSTVLRFKRKLNTCDGDDLVITNDTFRLRWFYSSKDPRNEMDLPYLTSERQGQRAIHLYETSKFKQRQPKALKWTVASNSVVLPRKHTLYWCTMIKLPEMPEKHHMIGYRPVLTPGSEKYVHHMMIYECHDEDDSASKFHRHVNSGYECNTPNMPKDFRNCRGIIAAWGLGGEPFFLPEEAGYPVGEEHGGATYYMLEVHYDNPGLHGNIVDSSGLEVFLTPNLRKYDSGLLTVGHDVSSFQLIPPGEEAFTTVGHCPEVCTQTLPQEGINIFAGLPHTHNLGRAMRLRHLRNDQEQPVPFQDRFYDPNYQTMRRFELNLKPRDHLMTECTYNSSELDTYTRGGFSSRNEMCMMFLHYYPATRLAHCASRLTLKHVLLALGVSVWPITPSTRHLGLRVREPWQYQNLTFTDYLRVNGGKSRAANIRLQEASLHHSHMAECFDYGERRVYADGLEFSTPRIHNPLYDNVGGCFDESQGTFAYDPRLNQPLHANAHKPMVTILSFSVASVFLLYILF</sequence>
<dbReference type="PANTHER" id="PTHR10157">
    <property type="entry name" value="DOPAMINE BETA HYDROXYLASE RELATED"/>
    <property type="match status" value="1"/>
</dbReference>
<feature type="transmembrane region" description="Helical" evidence="9">
    <location>
        <begin position="561"/>
        <end position="579"/>
    </location>
</feature>
<dbReference type="GO" id="GO:0042420">
    <property type="term" value="P:dopamine catabolic process"/>
    <property type="evidence" value="ECO:0007669"/>
    <property type="project" value="TreeGrafter"/>
</dbReference>
<dbReference type="Proteomes" id="UP000318571">
    <property type="component" value="Chromosome 9"/>
</dbReference>
<dbReference type="FunFam" id="2.60.120.230:FF:000001">
    <property type="entry name" value="Monooxygenase, DBH-like 1"/>
    <property type="match status" value="1"/>
</dbReference>
<keyword evidence="3" id="KW-0479">Metal-binding</keyword>
<keyword evidence="7" id="KW-1015">Disulfide bond</keyword>
<dbReference type="PROSITE" id="PS50836">
    <property type="entry name" value="DOMON"/>
    <property type="match status" value="1"/>
</dbReference>
<comment type="similarity">
    <text evidence="2">Belongs to the copper type II ascorbate-dependent monooxygenase family.</text>
</comment>
<dbReference type="Pfam" id="PF03712">
    <property type="entry name" value="Cu2_monoox_C"/>
    <property type="match status" value="1"/>
</dbReference>
<dbReference type="InterPro" id="IPR024548">
    <property type="entry name" value="Cu2_monoox_C"/>
</dbReference>
<dbReference type="FunFam" id="2.60.120.310:FF:000004">
    <property type="entry name" value="DBH-like monooxygenase protein 1"/>
    <property type="match status" value="1"/>
</dbReference>
<feature type="non-terminal residue" evidence="11">
    <location>
        <position position="1"/>
    </location>
</feature>
<evidence type="ECO:0000256" key="7">
    <source>
        <dbReference type="ARBA" id="ARBA00023157"/>
    </source>
</evidence>
<dbReference type="GO" id="GO:0004500">
    <property type="term" value="F:dopamine beta-monooxygenase activity"/>
    <property type="evidence" value="ECO:0007669"/>
    <property type="project" value="InterPro"/>
</dbReference>
<comment type="cofactor">
    <cofactor evidence="1">
        <name>Cu(2+)</name>
        <dbReference type="ChEBI" id="CHEBI:29036"/>
    </cofactor>
</comment>
<keyword evidence="8" id="KW-0325">Glycoprotein</keyword>
<evidence type="ECO:0000256" key="3">
    <source>
        <dbReference type="ARBA" id="ARBA00022723"/>
    </source>
</evidence>
<dbReference type="AlphaFoldDB" id="A0A553NY68"/>
<dbReference type="SUPFAM" id="SSF49742">
    <property type="entry name" value="PHM/PNGase F"/>
    <property type="match status" value="2"/>
</dbReference>
<keyword evidence="6" id="KW-0503">Monooxygenase</keyword>
<keyword evidence="9" id="KW-0812">Transmembrane</keyword>
<evidence type="ECO:0000256" key="4">
    <source>
        <dbReference type="ARBA" id="ARBA00023002"/>
    </source>
</evidence>
<comment type="caution">
    <text evidence="11">The sequence shown here is derived from an EMBL/GenBank/DDBJ whole genome shotgun (WGS) entry which is preliminary data.</text>
</comment>
<gene>
    <name evidence="11" type="ORF">TCAL_08907</name>
</gene>
<reference evidence="11 12" key="1">
    <citation type="journal article" date="2018" name="Nat. Ecol. Evol.">
        <title>Genomic signatures of mitonuclear coevolution across populations of Tigriopus californicus.</title>
        <authorList>
            <person name="Barreto F.S."/>
            <person name="Watson E.T."/>
            <person name="Lima T.G."/>
            <person name="Willett C.S."/>
            <person name="Edmands S."/>
            <person name="Li W."/>
            <person name="Burton R.S."/>
        </authorList>
    </citation>
    <scope>NUCLEOTIDE SEQUENCE [LARGE SCALE GENOMIC DNA]</scope>
    <source>
        <strain evidence="11 12">San Diego</strain>
    </source>
</reference>
<dbReference type="InterPro" id="IPR000945">
    <property type="entry name" value="DBH-like"/>
</dbReference>
<evidence type="ECO:0000256" key="1">
    <source>
        <dbReference type="ARBA" id="ARBA00001973"/>
    </source>
</evidence>
<keyword evidence="9" id="KW-0472">Membrane</keyword>
<dbReference type="STRING" id="6832.A0A553NY68"/>
<dbReference type="OMA" id="AMENDTH"/>
<keyword evidence="5" id="KW-0186">Copper</keyword>
<dbReference type="InterPro" id="IPR028460">
    <property type="entry name" value="Tbh/DBH"/>
</dbReference>
<dbReference type="PRINTS" id="PR00767">
    <property type="entry name" value="DBMONOXGNASE"/>
</dbReference>
<dbReference type="GO" id="GO:0042421">
    <property type="term" value="P:norepinephrine biosynthetic process"/>
    <property type="evidence" value="ECO:0007669"/>
    <property type="project" value="TreeGrafter"/>
</dbReference>
<dbReference type="Gene3D" id="2.60.120.230">
    <property type="match status" value="1"/>
</dbReference>
<dbReference type="GO" id="GO:0030667">
    <property type="term" value="C:secretory granule membrane"/>
    <property type="evidence" value="ECO:0007669"/>
    <property type="project" value="TreeGrafter"/>
</dbReference>
<dbReference type="EMBL" id="VCGU01000009">
    <property type="protein sequence ID" value="TRY70383.1"/>
    <property type="molecule type" value="Genomic_DNA"/>
</dbReference>
<accession>A0A553NY68</accession>
<dbReference type="SMART" id="SM00664">
    <property type="entry name" value="DoH"/>
    <property type="match status" value="1"/>
</dbReference>
<dbReference type="InterPro" id="IPR045266">
    <property type="entry name" value="DOH_DOMON"/>
</dbReference>
<dbReference type="GO" id="GO:0005507">
    <property type="term" value="F:copper ion binding"/>
    <property type="evidence" value="ECO:0007669"/>
    <property type="project" value="InterPro"/>
</dbReference>
<dbReference type="InterPro" id="IPR005018">
    <property type="entry name" value="DOMON_domain"/>
</dbReference>
<feature type="domain" description="DOMON" evidence="10">
    <location>
        <begin position="1"/>
        <end position="98"/>
    </location>
</feature>
<keyword evidence="9" id="KW-1133">Transmembrane helix</keyword>
<keyword evidence="12" id="KW-1185">Reference proteome</keyword>
<evidence type="ECO:0000256" key="8">
    <source>
        <dbReference type="ARBA" id="ARBA00023180"/>
    </source>
</evidence>
<dbReference type="InterPro" id="IPR000323">
    <property type="entry name" value="Cu2_ascorb_mOase_N"/>
</dbReference>
<dbReference type="InterPro" id="IPR036939">
    <property type="entry name" value="Cu2_ascorb_mOase_N_sf"/>
</dbReference>
<evidence type="ECO:0000259" key="10">
    <source>
        <dbReference type="PROSITE" id="PS50836"/>
    </source>
</evidence>
<evidence type="ECO:0000256" key="2">
    <source>
        <dbReference type="ARBA" id="ARBA00010676"/>
    </source>
</evidence>
<dbReference type="PANTHER" id="PTHR10157:SF23">
    <property type="entry name" value="MOXD1 HOMOLOG 1"/>
    <property type="match status" value="1"/>
</dbReference>
<name>A0A553NY68_TIGCA</name>